<evidence type="ECO:0000313" key="2">
    <source>
        <dbReference type="Proteomes" id="UP000076871"/>
    </source>
</evidence>
<reference evidence="1 2" key="1">
    <citation type="journal article" date="2016" name="Mol. Biol. Evol.">
        <title>Comparative Genomics of Early-Diverging Mushroom-Forming Fungi Provides Insights into the Origins of Lignocellulose Decay Capabilities.</title>
        <authorList>
            <person name="Nagy L.G."/>
            <person name="Riley R."/>
            <person name="Tritt A."/>
            <person name="Adam C."/>
            <person name="Daum C."/>
            <person name="Floudas D."/>
            <person name="Sun H."/>
            <person name="Yadav J.S."/>
            <person name="Pangilinan J."/>
            <person name="Larsson K.H."/>
            <person name="Matsuura K."/>
            <person name="Barry K."/>
            <person name="Labutti K."/>
            <person name="Kuo R."/>
            <person name="Ohm R.A."/>
            <person name="Bhattacharya S.S."/>
            <person name="Shirouzu T."/>
            <person name="Yoshinaga Y."/>
            <person name="Martin F.M."/>
            <person name="Grigoriev I.V."/>
            <person name="Hibbett D.S."/>
        </authorList>
    </citation>
    <scope>NUCLEOTIDE SEQUENCE [LARGE SCALE GENOMIC DNA]</scope>
    <source>
        <strain evidence="1 2">93-53</strain>
    </source>
</reference>
<evidence type="ECO:0000313" key="1">
    <source>
        <dbReference type="EMBL" id="KZT01220.1"/>
    </source>
</evidence>
<name>A0A165BKG6_9APHY</name>
<dbReference type="Proteomes" id="UP000076871">
    <property type="component" value="Unassembled WGS sequence"/>
</dbReference>
<gene>
    <name evidence="1" type="ORF">LAESUDRAFT_731437</name>
</gene>
<dbReference type="RefSeq" id="XP_040758960.1">
    <property type="nucleotide sequence ID" value="XM_040910045.1"/>
</dbReference>
<accession>A0A165BKG6</accession>
<dbReference type="InParanoid" id="A0A165BKG6"/>
<protein>
    <submittedName>
        <fullName evidence="1">Uncharacterized protein</fullName>
    </submittedName>
</protein>
<dbReference type="EMBL" id="KV427668">
    <property type="protein sequence ID" value="KZT01220.1"/>
    <property type="molecule type" value="Genomic_DNA"/>
</dbReference>
<proteinExistence type="predicted"/>
<sequence>MESMQLCTAIVALDGERKRASFASERARVCVVWHLLLREEKETAAAQSHLAGPAGLMILIVFLMRSSTSRYVLDFIPS</sequence>
<keyword evidence="2" id="KW-1185">Reference proteome</keyword>
<dbReference type="AlphaFoldDB" id="A0A165BKG6"/>
<dbReference type="GeneID" id="63827074"/>
<organism evidence="1 2">
    <name type="scientific">Laetiporus sulphureus 93-53</name>
    <dbReference type="NCBI Taxonomy" id="1314785"/>
    <lineage>
        <taxon>Eukaryota</taxon>
        <taxon>Fungi</taxon>
        <taxon>Dikarya</taxon>
        <taxon>Basidiomycota</taxon>
        <taxon>Agaricomycotina</taxon>
        <taxon>Agaricomycetes</taxon>
        <taxon>Polyporales</taxon>
        <taxon>Laetiporus</taxon>
    </lineage>
</organism>